<dbReference type="Proteomes" id="UP000886780">
    <property type="component" value="Unassembled WGS sequence"/>
</dbReference>
<evidence type="ECO:0000256" key="2">
    <source>
        <dbReference type="ARBA" id="ARBA00023125"/>
    </source>
</evidence>
<keyword evidence="1" id="KW-0805">Transcription regulation</keyword>
<keyword evidence="3" id="KW-0804">Transcription</keyword>
<accession>A0A9D2AV30</accession>
<dbReference type="GO" id="GO:0006355">
    <property type="term" value="P:regulation of DNA-templated transcription"/>
    <property type="evidence" value="ECO:0007669"/>
    <property type="project" value="InterPro"/>
</dbReference>
<dbReference type="InterPro" id="IPR014710">
    <property type="entry name" value="RmlC-like_jellyroll"/>
</dbReference>
<comment type="caution">
    <text evidence="5">The sequence shown here is derived from an EMBL/GenBank/DDBJ whole genome shotgun (WGS) entry which is preliminary data.</text>
</comment>
<dbReference type="Gene3D" id="2.60.120.10">
    <property type="entry name" value="Jelly Rolls"/>
    <property type="match status" value="1"/>
</dbReference>
<gene>
    <name evidence="5" type="ORF">IAA28_00940</name>
</gene>
<protein>
    <submittedName>
        <fullName evidence="5">Crp/Fnr family transcriptional regulator</fullName>
    </submittedName>
</protein>
<evidence type="ECO:0000256" key="3">
    <source>
        <dbReference type="ARBA" id="ARBA00023163"/>
    </source>
</evidence>
<dbReference type="InterPro" id="IPR012318">
    <property type="entry name" value="HTH_CRP"/>
</dbReference>
<dbReference type="GO" id="GO:0003677">
    <property type="term" value="F:DNA binding"/>
    <property type="evidence" value="ECO:0007669"/>
    <property type="project" value="UniProtKB-KW"/>
</dbReference>
<dbReference type="EMBL" id="DXEU01000020">
    <property type="protein sequence ID" value="HIX51352.1"/>
    <property type="molecule type" value="Genomic_DNA"/>
</dbReference>
<evidence type="ECO:0000313" key="5">
    <source>
        <dbReference type="EMBL" id="HIX51352.1"/>
    </source>
</evidence>
<dbReference type="InterPro" id="IPR018490">
    <property type="entry name" value="cNMP-bd_dom_sf"/>
</dbReference>
<dbReference type="Pfam" id="PF13545">
    <property type="entry name" value="HTH_Crp_2"/>
    <property type="match status" value="1"/>
</dbReference>
<organism evidence="5 6">
    <name type="scientific">Candidatus Lachnoclostridium stercoripullorum</name>
    <dbReference type="NCBI Taxonomy" id="2838635"/>
    <lineage>
        <taxon>Bacteria</taxon>
        <taxon>Bacillati</taxon>
        <taxon>Bacillota</taxon>
        <taxon>Clostridia</taxon>
        <taxon>Lachnospirales</taxon>
        <taxon>Lachnospiraceae</taxon>
    </lineage>
</organism>
<proteinExistence type="predicted"/>
<name>A0A9D2AV30_9FIRM</name>
<dbReference type="InterPro" id="IPR036390">
    <property type="entry name" value="WH_DNA-bd_sf"/>
</dbReference>
<dbReference type="AlphaFoldDB" id="A0A9D2AV30"/>
<dbReference type="SUPFAM" id="SSF51206">
    <property type="entry name" value="cAMP-binding domain-like"/>
    <property type="match status" value="1"/>
</dbReference>
<reference evidence="5" key="1">
    <citation type="journal article" date="2021" name="PeerJ">
        <title>Extensive microbial diversity within the chicken gut microbiome revealed by metagenomics and culture.</title>
        <authorList>
            <person name="Gilroy R."/>
            <person name="Ravi A."/>
            <person name="Getino M."/>
            <person name="Pursley I."/>
            <person name="Horton D.L."/>
            <person name="Alikhan N.F."/>
            <person name="Baker D."/>
            <person name="Gharbi K."/>
            <person name="Hall N."/>
            <person name="Watson M."/>
            <person name="Adriaenssens E.M."/>
            <person name="Foster-Nyarko E."/>
            <person name="Jarju S."/>
            <person name="Secka A."/>
            <person name="Antonio M."/>
            <person name="Oren A."/>
            <person name="Chaudhuri R.R."/>
            <person name="La Ragione R."/>
            <person name="Hildebrand F."/>
            <person name="Pallen M.J."/>
        </authorList>
    </citation>
    <scope>NUCLEOTIDE SEQUENCE</scope>
    <source>
        <strain evidence="5">ChiGjej4B4-12881</strain>
    </source>
</reference>
<feature type="domain" description="HTH crp-type" evidence="4">
    <location>
        <begin position="155"/>
        <end position="221"/>
    </location>
</feature>
<evidence type="ECO:0000256" key="1">
    <source>
        <dbReference type="ARBA" id="ARBA00023015"/>
    </source>
</evidence>
<reference evidence="5" key="2">
    <citation type="submission" date="2021-04" db="EMBL/GenBank/DDBJ databases">
        <authorList>
            <person name="Gilroy R."/>
        </authorList>
    </citation>
    <scope>NUCLEOTIDE SEQUENCE</scope>
    <source>
        <strain evidence="5">ChiGjej4B4-12881</strain>
    </source>
</reference>
<keyword evidence="2" id="KW-0238">DNA-binding</keyword>
<dbReference type="SUPFAM" id="SSF46785">
    <property type="entry name" value="Winged helix' DNA-binding domain"/>
    <property type="match status" value="1"/>
</dbReference>
<evidence type="ECO:0000313" key="6">
    <source>
        <dbReference type="Proteomes" id="UP000886780"/>
    </source>
</evidence>
<evidence type="ECO:0000259" key="4">
    <source>
        <dbReference type="Pfam" id="PF13545"/>
    </source>
</evidence>
<sequence>MDTKEIQNLFVQYGVRREKKKNQYLYDPTLSGAAEHSEAYFMDQGIGSLTSINSDGEEKIFLYFGEKRIIGFSGILAHKYQYIHAKSLIAPPAPFWITAKTNCVYYVMGEPDFSRLIDENPHFMGAVLESTFLNYLEIINKIQHTQDVDKETMFCEWLLTCRIRRDGRCIIPKAFTFTEAAKYLDMHPVTVSRIAANLRNQGIISRVDGYLTINDEKRLYDLIQERKSPSSLPF</sequence>